<dbReference type="AlphaFoldDB" id="A0A382NBV1"/>
<reference evidence="1" key="1">
    <citation type="submission" date="2018-05" db="EMBL/GenBank/DDBJ databases">
        <authorList>
            <person name="Lanie J.A."/>
            <person name="Ng W.-L."/>
            <person name="Kazmierczak K.M."/>
            <person name="Andrzejewski T.M."/>
            <person name="Davidsen T.M."/>
            <person name="Wayne K.J."/>
            <person name="Tettelin H."/>
            <person name="Glass J.I."/>
            <person name="Rusch D."/>
            <person name="Podicherti R."/>
            <person name="Tsui H.-C.T."/>
            <person name="Winkler M.E."/>
        </authorList>
    </citation>
    <scope>NUCLEOTIDE SEQUENCE</scope>
</reference>
<protein>
    <recommendedName>
        <fullName evidence="2">NADH dehydrogenase [ubiquinone] 1 alpha subcomplex assembly factor 3</fullName>
    </recommendedName>
</protein>
<proteinExistence type="predicted"/>
<name>A0A382NBV1_9ZZZZ</name>
<dbReference type="InterPro" id="IPR007523">
    <property type="entry name" value="NDUFAF3/AAMDC"/>
</dbReference>
<dbReference type="Gene3D" id="3.40.1230.10">
    <property type="entry name" value="MTH938-like"/>
    <property type="match status" value="1"/>
</dbReference>
<gene>
    <name evidence="1" type="ORF">METZ01_LOCUS309905</name>
</gene>
<dbReference type="InterPro" id="IPR036748">
    <property type="entry name" value="MTH938-like_sf"/>
</dbReference>
<dbReference type="Pfam" id="PF04430">
    <property type="entry name" value="DUF498"/>
    <property type="match status" value="1"/>
</dbReference>
<feature type="non-terminal residue" evidence="1">
    <location>
        <position position="121"/>
    </location>
</feature>
<evidence type="ECO:0008006" key="2">
    <source>
        <dbReference type="Google" id="ProtNLM"/>
    </source>
</evidence>
<accession>A0A382NBV1</accession>
<evidence type="ECO:0000313" key="1">
    <source>
        <dbReference type="EMBL" id="SVC57051.1"/>
    </source>
</evidence>
<organism evidence="1">
    <name type="scientific">marine metagenome</name>
    <dbReference type="NCBI Taxonomy" id="408172"/>
    <lineage>
        <taxon>unclassified sequences</taxon>
        <taxon>metagenomes</taxon>
        <taxon>ecological metagenomes</taxon>
    </lineage>
</organism>
<dbReference type="PANTHER" id="PTHR21192:SF2">
    <property type="entry name" value="NADH DEHYDROGENASE [UBIQUINONE] 1 ALPHA SUBCOMPLEX ASSEMBLY FACTOR 3"/>
    <property type="match status" value="1"/>
</dbReference>
<dbReference type="PANTHER" id="PTHR21192">
    <property type="entry name" value="NUCLEAR PROTEIN E3-3"/>
    <property type="match status" value="1"/>
</dbReference>
<sequence>MKLSKESGSGNVIRSFRPGELCLVEQTFKFHVILSASDIIQNWKPAAFPALSIADFKPAIALDPEIILFGTGKKQRFPNHALMTEIMRQDIAFEAMDTAAACRTFNVLVSEHREVVAALLV</sequence>
<dbReference type="SUPFAM" id="SSF64076">
    <property type="entry name" value="MTH938-like"/>
    <property type="match status" value="1"/>
</dbReference>
<dbReference type="EMBL" id="UINC01098494">
    <property type="protein sequence ID" value="SVC57051.1"/>
    <property type="molecule type" value="Genomic_DNA"/>
</dbReference>